<evidence type="ECO:0000256" key="3">
    <source>
        <dbReference type="SAM" id="MobiDB-lite"/>
    </source>
</evidence>
<dbReference type="PANTHER" id="PTHR45774:SF4">
    <property type="entry name" value="AXUNDEAD, ISOFORM F"/>
    <property type="match status" value="1"/>
</dbReference>
<dbReference type="InParanoid" id="E9HBC6"/>
<dbReference type="PhylomeDB" id="E9HBC6"/>
<dbReference type="OMA" id="PEICIFK"/>
<comment type="pathway">
    <text evidence="1">Protein modification; protein ubiquitination.</text>
</comment>
<dbReference type="GO" id="GO:0022008">
    <property type="term" value="P:neurogenesis"/>
    <property type="evidence" value="ECO:0000318"/>
    <property type="project" value="GO_Central"/>
</dbReference>
<dbReference type="GO" id="GO:0005829">
    <property type="term" value="C:cytosol"/>
    <property type="evidence" value="ECO:0000318"/>
    <property type="project" value="GO_Central"/>
</dbReference>
<dbReference type="EMBL" id="GL732615">
    <property type="protein sequence ID" value="EFX70969.1"/>
    <property type="molecule type" value="Genomic_DNA"/>
</dbReference>
<dbReference type="SMART" id="SM00225">
    <property type="entry name" value="BTB"/>
    <property type="match status" value="1"/>
</dbReference>
<dbReference type="KEGG" id="dpx:DAPPUDRAFT_327656"/>
<dbReference type="Proteomes" id="UP000000305">
    <property type="component" value="Unassembled WGS sequence"/>
</dbReference>
<dbReference type="SUPFAM" id="SSF54695">
    <property type="entry name" value="POZ domain"/>
    <property type="match status" value="1"/>
</dbReference>
<dbReference type="OrthoDB" id="6335872at2759"/>
<dbReference type="InterPro" id="IPR000210">
    <property type="entry name" value="BTB/POZ_dom"/>
</dbReference>
<dbReference type="Gene3D" id="3.30.710.10">
    <property type="entry name" value="Potassium Channel Kv1.1, Chain A"/>
    <property type="match status" value="1"/>
</dbReference>
<dbReference type="InterPro" id="IPR011333">
    <property type="entry name" value="SKP1/BTB/POZ_sf"/>
</dbReference>
<feature type="compositionally biased region" description="Polar residues" evidence="3">
    <location>
        <begin position="64"/>
        <end position="78"/>
    </location>
</feature>
<protein>
    <recommendedName>
        <fullName evidence="4">BTB domain-containing protein</fullName>
    </recommendedName>
</protein>
<dbReference type="FunFam" id="3.30.710.10:FF:000369">
    <property type="entry name" value="BTB/POZ domain-containing protein, putative"/>
    <property type="match status" value="1"/>
</dbReference>
<evidence type="ECO:0000313" key="6">
    <source>
        <dbReference type="Proteomes" id="UP000000305"/>
    </source>
</evidence>
<reference evidence="5 6" key="1">
    <citation type="journal article" date="2011" name="Science">
        <title>The ecoresponsive genome of Daphnia pulex.</title>
        <authorList>
            <person name="Colbourne J.K."/>
            <person name="Pfrender M.E."/>
            <person name="Gilbert D."/>
            <person name="Thomas W.K."/>
            <person name="Tucker A."/>
            <person name="Oakley T.H."/>
            <person name="Tokishita S."/>
            <person name="Aerts A."/>
            <person name="Arnold G.J."/>
            <person name="Basu M.K."/>
            <person name="Bauer D.J."/>
            <person name="Caceres C.E."/>
            <person name="Carmel L."/>
            <person name="Casola C."/>
            <person name="Choi J.H."/>
            <person name="Detter J.C."/>
            <person name="Dong Q."/>
            <person name="Dusheyko S."/>
            <person name="Eads B.D."/>
            <person name="Frohlich T."/>
            <person name="Geiler-Samerotte K.A."/>
            <person name="Gerlach D."/>
            <person name="Hatcher P."/>
            <person name="Jogdeo S."/>
            <person name="Krijgsveld J."/>
            <person name="Kriventseva E.V."/>
            <person name="Kultz D."/>
            <person name="Laforsch C."/>
            <person name="Lindquist E."/>
            <person name="Lopez J."/>
            <person name="Manak J.R."/>
            <person name="Muller J."/>
            <person name="Pangilinan J."/>
            <person name="Patwardhan R.P."/>
            <person name="Pitluck S."/>
            <person name="Pritham E.J."/>
            <person name="Rechtsteiner A."/>
            <person name="Rho M."/>
            <person name="Rogozin I.B."/>
            <person name="Sakarya O."/>
            <person name="Salamov A."/>
            <person name="Schaack S."/>
            <person name="Shapiro H."/>
            <person name="Shiga Y."/>
            <person name="Skalitzky C."/>
            <person name="Smith Z."/>
            <person name="Souvorov A."/>
            <person name="Sung W."/>
            <person name="Tang Z."/>
            <person name="Tsuchiya D."/>
            <person name="Tu H."/>
            <person name="Vos H."/>
            <person name="Wang M."/>
            <person name="Wolf Y.I."/>
            <person name="Yamagata H."/>
            <person name="Yamada T."/>
            <person name="Ye Y."/>
            <person name="Shaw J.R."/>
            <person name="Andrews J."/>
            <person name="Crease T.J."/>
            <person name="Tang H."/>
            <person name="Lucas S.M."/>
            <person name="Robertson H.M."/>
            <person name="Bork P."/>
            <person name="Koonin E.V."/>
            <person name="Zdobnov E.M."/>
            <person name="Grigoriev I.V."/>
            <person name="Lynch M."/>
            <person name="Boore J.L."/>
        </authorList>
    </citation>
    <scope>NUCLEOTIDE SEQUENCE [LARGE SCALE GENOMIC DNA]</scope>
</reference>
<evidence type="ECO:0000256" key="1">
    <source>
        <dbReference type="ARBA" id="ARBA00004906"/>
    </source>
</evidence>
<dbReference type="Pfam" id="PF07707">
    <property type="entry name" value="BACK"/>
    <property type="match status" value="1"/>
</dbReference>
<keyword evidence="2" id="KW-0833">Ubl conjugation pathway</keyword>
<dbReference type="AlphaFoldDB" id="E9HBC6"/>
<dbReference type="FunFam" id="1.25.40.420:FF:000008">
    <property type="entry name" value="BTB/POZ domain-containing protein POB1"/>
    <property type="match status" value="1"/>
</dbReference>
<organism evidence="5 6">
    <name type="scientific">Daphnia pulex</name>
    <name type="common">Water flea</name>
    <dbReference type="NCBI Taxonomy" id="6669"/>
    <lineage>
        <taxon>Eukaryota</taxon>
        <taxon>Metazoa</taxon>
        <taxon>Ecdysozoa</taxon>
        <taxon>Arthropoda</taxon>
        <taxon>Crustacea</taxon>
        <taxon>Branchiopoda</taxon>
        <taxon>Diplostraca</taxon>
        <taxon>Cladocera</taxon>
        <taxon>Anomopoda</taxon>
        <taxon>Daphniidae</taxon>
        <taxon>Daphnia</taxon>
    </lineage>
</organism>
<dbReference type="SMART" id="SM00875">
    <property type="entry name" value="BACK"/>
    <property type="match status" value="1"/>
</dbReference>
<keyword evidence="6" id="KW-1185">Reference proteome</keyword>
<evidence type="ECO:0000259" key="4">
    <source>
        <dbReference type="PROSITE" id="PS50097"/>
    </source>
</evidence>
<dbReference type="Gene3D" id="1.25.40.420">
    <property type="match status" value="1"/>
</dbReference>
<dbReference type="STRING" id="6669.E9HBC6"/>
<feature type="region of interest" description="Disordered" evidence="3">
    <location>
        <begin position="59"/>
        <end position="83"/>
    </location>
</feature>
<dbReference type="PROSITE" id="PS50097">
    <property type="entry name" value="BTB"/>
    <property type="match status" value="1"/>
</dbReference>
<feature type="region of interest" description="Disordered" evidence="3">
    <location>
        <begin position="165"/>
        <end position="194"/>
    </location>
</feature>
<evidence type="ECO:0000313" key="5">
    <source>
        <dbReference type="EMBL" id="EFX70969.1"/>
    </source>
</evidence>
<dbReference type="PANTHER" id="PTHR45774">
    <property type="entry name" value="BTB/POZ DOMAIN-CONTAINING"/>
    <property type="match status" value="1"/>
</dbReference>
<feature type="domain" description="BTB" evidence="4">
    <location>
        <begin position="16"/>
        <end position="110"/>
    </location>
</feature>
<dbReference type="HOGENOM" id="CLU_718176_0_0_1"/>
<gene>
    <name evidence="5" type="ORF">DAPPUDRAFT_327656</name>
</gene>
<dbReference type="eggNOG" id="KOG2075">
    <property type="taxonomic scope" value="Eukaryota"/>
</dbReference>
<dbReference type="Pfam" id="PF00651">
    <property type="entry name" value="BTB"/>
    <property type="match status" value="1"/>
</dbReference>
<evidence type="ECO:0000256" key="2">
    <source>
        <dbReference type="ARBA" id="ARBA00022786"/>
    </source>
</evidence>
<accession>E9HBC6</accession>
<sequence>MPSDSGNESAGTEEDDDVIFHVGLETVMRIPARRSVLSKKNDVFQAMFCGPYTQSRESLRRRQASVNSDSLPQQNHLPSSPDHIYDPDVDGRAFKNLISFLYGETVELRSVSTAMETLHAAEKYLCEGLMKICATYLADQLNTENVLYIYQRTCMYPEAGHQESGLAGRIDNRPSAPPLEEFNAPNAESPQANAQTQSRSTWCSFLLNSSLEFIDKNASAVLLSEEFEELDAGKVESIVIRDGLHLQNEIEVLAALIRWSVFECHRRQLDPRANNQRFVLGHLVWHVRFSVMSPTELQQATAILDTLDFGEVIATLQDCGNNKELANRSRDDNHYPLTVTKPRMYLTSKVDTAQSVSVDNLTVSASNRKTCLTEKFFVCLACIFE</sequence>
<dbReference type="InterPro" id="IPR011705">
    <property type="entry name" value="BACK"/>
</dbReference>
<name>E9HBC6_DAPPU</name>
<proteinExistence type="predicted"/>